<evidence type="ECO:0000313" key="2">
    <source>
        <dbReference type="Proteomes" id="UP000008842"/>
    </source>
</evidence>
<dbReference type="KEGG" id="pgn:PGN_0731"/>
<sequence length="41" mass="4829">MHTGKKLPENLLCSSAGTPHEKLYEIRRRNYFSQAFYNNTL</sequence>
<organism evidence="1 2">
    <name type="scientific">Porphyromonas gingivalis (strain ATCC 33277 / DSM 20709 / CIP 103683 / JCM 12257 / NCTC 11834 / 2561)</name>
    <dbReference type="NCBI Taxonomy" id="431947"/>
    <lineage>
        <taxon>Bacteria</taxon>
        <taxon>Pseudomonadati</taxon>
        <taxon>Bacteroidota</taxon>
        <taxon>Bacteroidia</taxon>
        <taxon>Bacteroidales</taxon>
        <taxon>Porphyromonadaceae</taxon>
        <taxon>Porphyromonas</taxon>
    </lineage>
</organism>
<dbReference type="Proteomes" id="UP000008842">
    <property type="component" value="Chromosome"/>
</dbReference>
<proteinExistence type="predicted"/>
<protein>
    <submittedName>
        <fullName evidence="1">Uncharacterized protein</fullName>
    </submittedName>
</protein>
<accession>B2RIQ5</accession>
<dbReference type="HOGENOM" id="CLU_3274330_0_0_10"/>
<dbReference type="AlphaFoldDB" id="B2RIQ5"/>
<dbReference type="EMBL" id="AP009380">
    <property type="protein sequence ID" value="BAG33250.1"/>
    <property type="molecule type" value="Genomic_DNA"/>
</dbReference>
<gene>
    <name evidence="1" type="ordered locus">PGN_0731</name>
</gene>
<name>B2RIQ5_PORG3</name>
<reference evidence="1 2" key="1">
    <citation type="journal article" date="2008" name="DNA Res.">
        <title>Determination of the genome sequence of Porphyromonas gingivalis strain ATCC 33277 and genomic comparison with strain W83 revealed extensive genome rearrangements in P. gingivalis.</title>
        <authorList>
            <person name="Naito M."/>
            <person name="Hirakawa H."/>
            <person name="Yamashita A."/>
            <person name="Ohara N."/>
            <person name="Shoji M."/>
            <person name="Yukitake H."/>
            <person name="Nakayama K."/>
            <person name="Toh H."/>
            <person name="Yoshimura F."/>
            <person name="Kuhara S."/>
            <person name="Hattori M."/>
            <person name="Hayashi T."/>
            <person name="Nakayama K."/>
        </authorList>
    </citation>
    <scope>NUCLEOTIDE SEQUENCE [LARGE SCALE GENOMIC DNA]</scope>
    <source>
        <strain evidence="2">ATCC 33277 / DSM 20709 / CIP 103683 / JCM 12257 / NCTC 11834 / 2561</strain>
    </source>
</reference>
<evidence type="ECO:0000313" key="1">
    <source>
        <dbReference type="EMBL" id="BAG33250.1"/>
    </source>
</evidence>